<dbReference type="AlphaFoldDB" id="A0AAW0DVJ5"/>
<evidence type="ECO:0000313" key="2">
    <source>
        <dbReference type="EMBL" id="KAK7055956.1"/>
    </source>
</evidence>
<organism evidence="2 3">
    <name type="scientific">Favolaschia claudopus</name>
    <dbReference type="NCBI Taxonomy" id="2862362"/>
    <lineage>
        <taxon>Eukaryota</taxon>
        <taxon>Fungi</taxon>
        <taxon>Dikarya</taxon>
        <taxon>Basidiomycota</taxon>
        <taxon>Agaricomycotina</taxon>
        <taxon>Agaricomycetes</taxon>
        <taxon>Agaricomycetidae</taxon>
        <taxon>Agaricales</taxon>
        <taxon>Marasmiineae</taxon>
        <taxon>Mycenaceae</taxon>
        <taxon>Favolaschia</taxon>
    </lineage>
</organism>
<dbReference type="Proteomes" id="UP001362999">
    <property type="component" value="Unassembled WGS sequence"/>
</dbReference>
<dbReference type="GO" id="GO:0005975">
    <property type="term" value="P:carbohydrate metabolic process"/>
    <property type="evidence" value="ECO:0007669"/>
    <property type="project" value="InterPro"/>
</dbReference>
<reference evidence="2 3" key="1">
    <citation type="journal article" date="2024" name="J Genomics">
        <title>Draft genome sequencing and assembly of Favolaschia claudopus CIRM-BRFM 2984 isolated from oak limbs.</title>
        <authorList>
            <person name="Navarro D."/>
            <person name="Drula E."/>
            <person name="Chaduli D."/>
            <person name="Cazenave R."/>
            <person name="Ahrendt S."/>
            <person name="Wang J."/>
            <person name="Lipzen A."/>
            <person name="Daum C."/>
            <person name="Barry K."/>
            <person name="Grigoriev I.V."/>
            <person name="Favel A."/>
            <person name="Rosso M.N."/>
            <person name="Martin F."/>
        </authorList>
    </citation>
    <scope>NUCLEOTIDE SEQUENCE [LARGE SCALE GENOMIC DNA]</scope>
    <source>
        <strain evidence="2 3">CIRM-BRFM 2984</strain>
    </source>
</reference>
<dbReference type="GO" id="GO:0009052">
    <property type="term" value="P:pentose-phosphate shunt, non-oxidative branch"/>
    <property type="evidence" value="ECO:0007669"/>
    <property type="project" value="TreeGrafter"/>
</dbReference>
<evidence type="ECO:0000256" key="1">
    <source>
        <dbReference type="ARBA" id="ARBA00023270"/>
    </source>
</evidence>
<dbReference type="InterPro" id="IPR001585">
    <property type="entry name" value="TAL/FSA"/>
</dbReference>
<dbReference type="Gene3D" id="3.20.20.70">
    <property type="entry name" value="Aldolase class I"/>
    <property type="match status" value="1"/>
</dbReference>
<accession>A0AAW0DVJ5</accession>
<dbReference type="PANTHER" id="PTHR10683">
    <property type="entry name" value="TRANSALDOLASE"/>
    <property type="match status" value="1"/>
</dbReference>
<comment type="caution">
    <text evidence="2">The sequence shown here is derived from an EMBL/GenBank/DDBJ whole genome shotgun (WGS) entry which is preliminary data.</text>
</comment>
<dbReference type="SUPFAM" id="SSF51569">
    <property type="entry name" value="Aldolase"/>
    <property type="match status" value="1"/>
</dbReference>
<dbReference type="InterPro" id="IPR013785">
    <property type="entry name" value="Aldolase_TIM"/>
</dbReference>
<proteinExistence type="predicted"/>
<dbReference type="EMBL" id="JAWWNJ010000005">
    <property type="protein sequence ID" value="KAK7055956.1"/>
    <property type="molecule type" value="Genomic_DNA"/>
</dbReference>
<keyword evidence="3" id="KW-1185">Reference proteome</keyword>
<name>A0AAW0DVJ5_9AGAR</name>
<keyword evidence="1" id="KW-0704">Schiff base</keyword>
<dbReference type="GO" id="GO:0004801">
    <property type="term" value="F:transaldolase activity"/>
    <property type="evidence" value="ECO:0007669"/>
    <property type="project" value="TreeGrafter"/>
</dbReference>
<gene>
    <name evidence="2" type="ORF">R3P38DRAFT_2601046</name>
</gene>
<protein>
    <submittedName>
        <fullName evidence="2">Aldolase</fullName>
    </submittedName>
</protein>
<sequence>MSSTNATLLTQVRGLVTVDVDSMDPDVASRHSKAQKFCDMTSNQAIVYGQAPLSANKPLLESAIAHARNKTQLTELQVDSQEFEQDVVDVFTVLLAKQIYPYLTGNVHAQTSPSAAYDTEKTIQHAKKLVSLFAENGIPSNRVCIKIPATPESLLACRELQASGIQTLATCLFSLPQALAASQANCTYVAPYFNELRVHFQPGVWVDYADPKSEHPMSSVILDIVHAFRHIGSQTKVMPASIVTTNEICSLKSIQVIALVSLRPDHLTLSGSVLDALDASPTVSSELFAPPLAPPTSKSLNKDYLVDDGASLREAFAADEVVQRKLTDALSIFDEKEAETRKLVKALVAGKILPKIYIKFTMR</sequence>
<evidence type="ECO:0000313" key="3">
    <source>
        <dbReference type="Proteomes" id="UP001362999"/>
    </source>
</evidence>
<dbReference type="Pfam" id="PF00923">
    <property type="entry name" value="TAL_FSA"/>
    <property type="match status" value="1"/>
</dbReference>
<dbReference type="PANTHER" id="PTHR10683:SF18">
    <property type="entry name" value="TRANSALDOLASE"/>
    <property type="match status" value="1"/>
</dbReference>